<dbReference type="AlphaFoldDB" id="A0A918E830"/>
<evidence type="ECO:0000256" key="3">
    <source>
        <dbReference type="SAM" id="SignalP"/>
    </source>
</evidence>
<dbReference type="Proteomes" id="UP000660745">
    <property type="component" value="Unassembled WGS sequence"/>
</dbReference>
<evidence type="ECO:0000256" key="2">
    <source>
        <dbReference type="SAM" id="Phobius"/>
    </source>
</evidence>
<comment type="caution">
    <text evidence="4">The sequence shown here is derived from an EMBL/GenBank/DDBJ whole genome shotgun (WGS) entry which is preliminary data.</text>
</comment>
<feature type="compositionally biased region" description="Basic residues" evidence="1">
    <location>
        <begin position="411"/>
        <end position="422"/>
    </location>
</feature>
<evidence type="ECO:0000313" key="5">
    <source>
        <dbReference type="Proteomes" id="UP000660745"/>
    </source>
</evidence>
<keyword evidence="3" id="KW-0732">Signal</keyword>
<keyword evidence="5" id="KW-1185">Reference proteome</keyword>
<sequence>MSAVLLSLALTGVGASVFVGQSATASATAYDPVEPCEAGQECPPETTVTVTTTLPTPSSEQEAPETTVTKTVTSTPKTKSTPTPKATKTTKAPEPTPVVQSSAPQPQPLPTQSAEVPSVSPSTEQSDVVLPPVTGTETPNTPPPTEAQSAETDEIPLEMRNAAPEFDQRSLTQQLSIPALVLVLLVLFAVLIFEGRLRRMAHAAAIRKAGPLAGHPDPHTGYPAGPGYATAAMPAPGYPGGTAYAPIISFVPVQTYPGGQVQYGAVYQDPNAYTQPGYVPEQAPAQPEPVVLQPDQFDSYSHQPAPGHQPAPEPEREVYRSPFEPVIPPEAPPADIPPGGAKPYEDSPDRPLPSASAAEPGDSEPWGGGLPLPGHGPAPMGVSDATVIQPLPAQPPAPEETTVAEPLPQQGKRKRGLGRRRK</sequence>
<reference evidence="4" key="1">
    <citation type="journal article" date="2014" name="Int. J. Syst. Evol. Microbiol.">
        <title>Complete genome sequence of Corynebacterium casei LMG S-19264T (=DSM 44701T), isolated from a smear-ripened cheese.</title>
        <authorList>
            <consortium name="US DOE Joint Genome Institute (JGI-PGF)"/>
            <person name="Walter F."/>
            <person name="Albersmeier A."/>
            <person name="Kalinowski J."/>
            <person name="Ruckert C."/>
        </authorList>
    </citation>
    <scope>NUCLEOTIDE SEQUENCE</scope>
    <source>
        <strain evidence="4">CGMCC 4.7430</strain>
    </source>
</reference>
<feature type="region of interest" description="Disordered" evidence="1">
    <location>
        <begin position="36"/>
        <end position="151"/>
    </location>
</feature>
<evidence type="ECO:0000256" key="1">
    <source>
        <dbReference type="SAM" id="MobiDB-lite"/>
    </source>
</evidence>
<feature type="region of interest" description="Disordered" evidence="1">
    <location>
        <begin position="295"/>
        <end position="422"/>
    </location>
</feature>
<dbReference type="PRINTS" id="PR01217">
    <property type="entry name" value="PRICHEXTENSN"/>
</dbReference>
<feature type="signal peptide" evidence="3">
    <location>
        <begin position="1"/>
        <end position="25"/>
    </location>
</feature>
<feature type="compositionally biased region" description="Low complexity" evidence="1">
    <location>
        <begin position="399"/>
        <end position="408"/>
    </location>
</feature>
<evidence type="ECO:0000313" key="4">
    <source>
        <dbReference type="EMBL" id="GGP11923.1"/>
    </source>
</evidence>
<proteinExistence type="predicted"/>
<reference evidence="4" key="2">
    <citation type="submission" date="2020-09" db="EMBL/GenBank/DDBJ databases">
        <authorList>
            <person name="Sun Q."/>
            <person name="Zhou Y."/>
        </authorList>
    </citation>
    <scope>NUCLEOTIDE SEQUENCE</scope>
    <source>
        <strain evidence="4">CGMCC 4.7430</strain>
    </source>
</reference>
<feature type="transmembrane region" description="Helical" evidence="2">
    <location>
        <begin position="175"/>
        <end position="193"/>
    </location>
</feature>
<feature type="compositionally biased region" description="Low complexity" evidence="1">
    <location>
        <begin position="43"/>
        <end position="114"/>
    </location>
</feature>
<dbReference type="EMBL" id="BMNK01000011">
    <property type="protein sequence ID" value="GGP11923.1"/>
    <property type="molecule type" value="Genomic_DNA"/>
</dbReference>
<feature type="compositionally biased region" description="Low complexity" evidence="1">
    <location>
        <begin position="372"/>
        <end position="381"/>
    </location>
</feature>
<gene>
    <name evidence="4" type="ORF">GCM10012278_57620</name>
</gene>
<feature type="compositionally biased region" description="Pro residues" evidence="1">
    <location>
        <begin position="325"/>
        <end position="336"/>
    </location>
</feature>
<organism evidence="4 5">
    <name type="scientific">Nonomuraea glycinis</name>
    <dbReference type="NCBI Taxonomy" id="2047744"/>
    <lineage>
        <taxon>Bacteria</taxon>
        <taxon>Bacillati</taxon>
        <taxon>Actinomycetota</taxon>
        <taxon>Actinomycetes</taxon>
        <taxon>Streptosporangiales</taxon>
        <taxon>Streptosporangiaceae</taxon>
        <taxon>Nonomuraea</taxon>
    </lineage>
</organism>
<accession>A0A918E830</accession>
<keyword evidence="2" id="KW-1133">Transmembrane helix</keyword>
<keyword evidence="2" id="KW-0472">Membrane</keyword>
<name>A0A918E830_9ACTN</name>
<keyword evidence="2" id="KW-0812">Transmembrane</keyword>
<protein>
    <submittedName>
        <fullName evidence="4">Uncharacterized protein</fullName>
    </submittedName>
</protein>
<feature type="chain" id="PRO_5036872819" evidence="3">
    <location>
        <begin position="26"/>
        <end position="422"/>
    </location>
</feature>